<proteinExistence type="inferred from homology"/>
<keyword evidence="1 6" id="KW-0346">Stress response</keyword>
<organism evidence="7">
    <name type="scientific">Erwinia billingiae (strain Eb661)</name>
    <dbReference type="NCBI Taxonomy" id="634500"/>
    <lineage>
        <taxon>Bacteria</taxon>
        <taxon>Pseudomonadati</taxon>
        <taxon>Pseudomonadota</taxon>
        <taxon>Gammaproteobacteria</taxon>
        <taxon>Enterobacterales</taxon>
        <taxon>Erwiniaceae</taxon>
        <taxon>Erwinia</taxon>
    </lineage>
</organism>
<dbReference type="PANTHER" id="PTHR47062">
    <property type="match status" value="1"/>
</dbReference>
<dbReference type="SUPFAM" id="SSF49764">
    <property type="entry name" value="HSP20-like chaperones"/>
    <property type="match status" value="1"/>
</dbReference>
<dbReference type="Gene3D" id="2.60.40.790">
    <property type="match status" value="1"/>
</dbReference>
<evidence type="ECO:0000256" key="4">
    <source>
        <dbReference type="SAM" id="MobiDB-lite"/>
    </source>
</evidence>
<dbReference type="InterPro" id="IPR002068">
    <property type="entry name" value="A-crystallin/Hsp20_dom"/>
</dbReference>
<feature type="domain" description="SHSP" evidence="5">
    <location>
        <begin position="34"/>
        <end position="154"/>
    </location>
</feature>
<protein>
    <submittedName>
        <fullName evidence="6">Heat shock protein</fullName>
    </submittedName>
</protein>
<gene>
    <name evidence="6" type="ordered locus">EbC_44420</name>
</gene>
<evidence type="ECO:0000313" key="6">
    <source>
        <dbReference type="EMBL" id="CAX61973.1"/>
    </source>
</evidence>
<evidence type="ECO:0000256" key="1">
    <source>
        <dbReference type="ARBA" id="ARBA00023016"/>
    </source>
</evidence>
<accession>D8MLE5</accession>
<dbReference type="RefSeq" id="WP_013204443.1">
    <property type="nucleotide sequence ID" value="NC_014306.1"/>
</dbReference>
<feature type="compositionally biased region" description="Polar residues" evidence="4">
    <location>
        <begin position="154"/>
        <end position="163"/>
    </location>
</feature>
<dbReference type="InterPro" id="IPR037913">
    <property type="entry name" value="ACD_IbpA/B"/>
</dbReference>
<dbReference type="KEGG" id="ebi:EbC_44420"/>
<dbReference type="CDD" id="cd06470">
    <property type="entry name" value="ACD_IbpA-B_like"/>
    <property type="match status" value="1"/>
</dbReference>
<evidence type="ECO:0000256" key="3">
    <source>
        <dbReference type="RuleBase" id="RU003616"/>
    </source>
</evidence>
<dbReference type="PANTHER" id="PTHR47062:SF1">
    <property type="entry name" value="SMALL HEAT SHOCK PROTEIN IBPA"/>
    <property type="match status" value="1"/>
</dbReference>
<evidence type="ECO:0000259" key="5">
    <source>
        <dbReference type="PROSITE" id="PS01031"/>
    </source>
</evidence>
<dbReference type="EMBL" id="FP236843">
    <property type="protein sequence ID" value="CAX61973.1"/>
    <property type="molecule type" value="Genomic_DNA"/>
</dbReference>
<evidence type="ECO:0000256" key="2">
    <source>
        <dbReference type="PROSITE-ProRule" id="PRU00285"/>
    </source>
</evidence>
<keyword evidence="7" id="KW-1185">Reference proteome</keyword>
<dbReference type="STRING" id="634500.EbC_44420"/>
<comment type="similarity">
    <text evidence="2 3">Belongs to the small heat shock protein (HSP20) family.</text>
</comment>
<name>D8MLE5_ERWBE</name>
<sequence length="163" mass="17921">MNLRNFPVSPFFSDAILSDRFNRMDRLFSQLTGDASAASIPAYDLQQLDGEHYALTVSVPGWTQSELEIEVTGGQLTVAGRKAGNNNADADAEKEAGPSWLHRGIHQADFRLSFTVPEHVKVTGARLENGLLRVALEQEVPESAKPRRIPIEQGDTQLLSHQA</sequence>
<dbReference type="PROSITE" id="PS01031">
    <property type="entry name" value="SHSP"/>
    <property type="match status" value="1"/>
</dbReference>
<dbReference type="InterPro" id="IPR008978">
    <property type="entry name" value="HSP20-like_chaperone"/>
</dbReference>
<dbReference type="Proteomes" id="UP000008793">
    <property type="component" value="Chromosome"/>
</dbReference>
<reference evidence="6 7" key="1">
    <citation type="journal article" date="2010" name="BMC Genomics">
        <title>Genome comparison of the epiphytic bacteria Erwinia billingiae and E. tasmaniensis with the pear pathogen E. pyrifoliae.</title>
        <authorList>
            <person name="Kube M."/>
            <person name="Migdoll A.M."/>
            <person name="Gehring I."/>
            <person name="Heitmann K."/>
            <person name="Mayer Y."/>
            <person name="Kuhl H."/>
            <person name="Knaust F."/>
            <person name="Geider K."/>
            <person name="Reinhardt R."/>
        </authorList>
    </citation>
    <scope>NUCLEOTIDE SEQUENCE [LARGE SCALE GENOMIC DNA]</scope>
    <source>
        <strain evidence="6 7">Eb661</strain>
    </source>
</reference>
<dbReference type="AlphaFoldDB" id="D8MLE5"/>
<dbReference type="GeneID" id="90514354"/>
<dbReference type="Pfam" id="PF00011">
    <property type="entry name" value="HSP20"/>
    <property type="match status" value="1"/>
</dbReference>
<feature type="region of interest" description="Disordered" evidence="4">
    <location>
        <begin position="142"/>
        <end position="163"/>
    </location>
</feature>
<evidence type="ECO:0000313" key="7">
    <source>
        <dbReference type="Proteomes" id="UP000008793"/>
    </source>
</evidence>
<dbReference type="eggNOG" id="COG0071">
    <property type="taxonomic scope" value="Bacteria"/>
</dbReference>
<dbReference type="HOGENOM" id="CLU_046737_4_2_6"/>